<keyword evidence="8" id="KW-0472">Membrane</keyword>
<keyword evidence="2" id="KW-0349">Heme</keyword>
<dbReference type="GO" id="GO:0020037">
    <property type="term" value="F:heme binding"/>
    <property type="evidence" value="ECO:0007669"/>
    <property type="project" value="InterPro"/>
</dbReference>
<evidence type="ECO:0000313" key="9">
    <source>
        <dbReference type="EMBL" id="GAF71996.1"/>
    </source>
</evidence>
<comment type="caution">
    <text evidence="9">The sequence shown here is derived from an EMBL/GenBank/DDBJ whole genome shotgun (WGS) entry which is preliminary data.</text>
</comment>
<protein>
    <recommendedName>
        <fullName evidence="10">Cytochrome c-type biogenesis protein CcmE</fullName>
    </recommendedName>
</protein>
<keyword evidence="5" id="KW-0201">Cytochrome c-type biogenesis</keyword>
<dbReference type="Gene3D" id="2.40.50.140">
    <property type="entry name" value="Nucleic acid-binding proteins"/>
    <property type="match status" value="1"/>
</dbReference>
<dbReference type="GO" id="GO:0017003">
    <property type="term" value="P:protein-heme linkage"/>
    <property type="evidence" value="ECO:0007669"/>
    <property type="project" value="InterPro"/>
</dbReference>
<comment type="subcellular location">
    <subcellularLocation>
        <location evidence="1">Membrane</location>
    </subcellularLocation>
</comment>
<evidence type="ECO:0000256" key="7">
    <source>
        <dbReference type="ARBA" id="ARBA00023004"/>
    </source>
</evidence>
<keyword evidence="6" id="KW-1133">Transmembrane helix</keyword>
<accession>X0SA19</accession>
<dbReference type="SUPFAM" id="SSF82093">
    <property type="entry name" value="Heme chaperone CcmE"/>
    <property type="match status" value="1"/>
</dbReference>
<evidence type="ECO:0000256" key="1">
    <source>
        <dbReference type="ARBA" id="ARBA00004370"/>
    </source>
</evidence>
<gene>
    <name evidence="9" type="ORF">S01H1_10482</name>
</gene>
<dbReference type="PANTHER" id="PTHR34128:SF2">
    <property type="entry name" value="CYTOCHROME C-TYPE BIOGENESIS PROTEIN CCME HOMOLOG, MITOCHONDRIAL"/>
    <property type="match status" value="1"/>
</dbReference>
<evidence type="ECO:0000256" key="2">
    <source>
        <dbReference type="ARBA" id="ARBA00022617"/>
    </source>
</evidence>
<dbReference type="AlphaFoldDB" id="X0SA19"/>
<evidence type="ECO:0000256" key="3">
    <source>
        <dbReference type="ARBA" id="ARBA00022692"/>
    </source>
</evidence>
<name>X0SA19_9ZZZZ</name>
<dbReference type="GO" id="GO:0046872">
    <property type="term" value="F:metal ion binding"/>
    <property type="evidence" value="ECO:0007669"/>
    <property type="project" value="UniProtKB-KW"/>
</dbReference>
<dbReference type="InterPro" id="IPR004329">
    <property type="entry name" value="CcmE"/>
</dbReference>
<proteinExistence type="predicted"/>
<dbReference type="GO" id="GO:0017004">
    <property type="term" value="P:cytochrome complex assembly"/>
    <property type="evidence" value="ECO:0007669"/>
    <property type="project" value="UniProtKB-KW"/>
</dbReference>
<dbReference type="GO" id="GO:0005886">
    <property type="term" value="C:plasma membrane"/>
    <property type="evidence" value="ECO:0007669"/>
    <property type="project" value="InterPro"/>
</dbReference>
<dbReference type="EMBL" id="BARS01005346">
    <property type="protein sequence ID" value="GAF71996.1"/>
    <property type="molecule type" value="Genomic_DNA"/>
</dbReference>
<dbReference type="InterPro" id="IPR012340">
    <property type="entry name" value="NA-bd_OB-fold"/>
</dbReference>
<keyword evidence="4" id="KW-0479">Metal-binding</keyword>
<evidence type="ECO:0000256" key="6">
    <source>
        <dbReference type="ARBA" id="ARBA00022989"/>
    </source>
</evidence>
<dbReference type="PANTHER" id="PTHR34128">
    <property type="entry name" value="CYTOCHROME C-TYPE BIOGENESIS PROTEIN CCME HOMOLOG, MITOCHONDRIAL"/>
    <property type="match status" value="1"/>
</dbReference>
<keyword evidence="3" id="KW-0812">Transmembrane</keyword>
<sequence>MEKRAVRRRYLVGGGILVLAVAALVSVALGSSVNYFLTVSELLDRGSEFHDTDVRVGGEIAIDTIEWNADDLELKFTITENGRDLAVVYEGARPSGFQAGSSILVEGQYRSGMVFQAKVLIMKCPSKYEPEE</sequence>
<evidence type="ECO:0008006" key="10">
    <source>
        <dbReference type="Google" id="ProtNLM"/>
    </source>
</evidence>
<dbReference type="Pfam" id="PF03100">
    <property type="entry name" value="CcmE"/>
    <property type="match status" value="1"/>
</dbReference>
<evidence type="ECO:0000256" key="5">
    <source>
        <dbReference type="ARBA" id="ARBA00022748"/>
    </source>
</evidence>
<organism evidence="9">
    <name type="scientific">marine sediment metagenome</name>
    <dbReference type="NCBI Taxonomy" id="412755"/>
    <lineage>
        <taxon>unclassified sequences</taxon>
        <taxon>metagenomes</taxon>
        <taxon>ecological metagenomes</taxon>
    </lineage>
</organism>
<evidence type="ECO:0000256" key="8">
    <source>
        <dbReference type="ARBA" id="ARBA00023136"/>
    </source>
</evidence>
<evidence type="ECO:0000256" key="4">
    <source>
        <dbReference type="ARBA" id="ARBA00022723"/>
    </source>
</evidence>
<reference evidence="9" key="1">
    <citation type="journal article" date="2014" name="Front. Microbiol.">
        <title>High frequency of phylogenetically diverse reductive dehalogenase-homologous genes in deep subseafloor sedimentary metagenomes.</title>
        <authorList>
            <person name="Kawai M."/>
            <person name="Futagami T."/>
            <person name="Toyoda A."/>
            <person name="Takaki Y."/>
            <person name="Nishi S."/>
            <person name="Hori S."/>
            <person name="Arai W."/>
            <person name="Tsubouchi T."/>
            <person name="Morono Y."/>
            <person name="Uchiyama I."/>
            <person name="Ito T."/>
            <person name="Fujiyama A."/>
            <person name="Inagaki F."/>
            <person name="Takami H."/>
        </authorList>
    </citation>
    <scope>NUCLEOTIDE SEQUENCE</scope>
    <source>
        <strain evidence="9">Expedition CK06-06</strain>
    </source>
</reference>
<dbReference type="InterPro" id="IPR036127">
    <property type="entry name" value="CcmE-like_sf"/>
</dbReference>
<keyword evidence="7" id="KW-0408">Iron</keyword>